<dbReference type="InterPro" id="IPR049730">
    <property type="entry name" value="SNF2/RAD54-like_C"/>
</dbReference>
<dbReference type="EMBL" id="MT631395">
    <property type="protein sequence ID" value="QNO49745.1"/>
    <property type="molecule type" value="Genomic_DNA"/>
</dbReference>
<dbReference type="Pfam" id="PF00271">
    <property type="entry name" value="Helicase_C"/>
    <property type="match status" value="1"/>
</dbReference>
<keyword evidence="1 5" id="KW-0378">Hydrolase</keyword>
<dbReference type="PANTHER" id="PTHR45766">
    <property type="entry name" value="DNA ANNEALING HELICASE AND ENDONUCLEASE ZRANB3 FAMILY MEMBER"/>
    <property type="match status" value="1"/>
</dbReference>
<dbReference type="AlphaFoldDB" id="A0A7G9YR92"/>
<dbReference type="EC" id="3.6.4.-" evidence="5"/>
<dbReference type="EMBL" id="MT631395">
    <property type="protein sequence ID" value="QNO49717.1"/>
    <property type="molecule type" value="Genomic_DNA"/>
</dbReference>
<proteinExistence type="predicted"/>
<evidence type="ECO:0000259" key="2">
    <source>
        <dbReference type="PROSITE" id="PS51194"/>
    </source>
</evidence>
<dbReference type="SUPFAM" id="SSF52540">
    <property type="entry name" value="P-loop containing nucleoside triphosphate hydrolases"/>
    <property type="match status" value="1"/>
</dbReference>
<evidence type="ECO:0000256" key="1">
    <source>
        <dbReference type="ARBA" id="ARBA00022801"/>
    </source>
</evidence>
<sequence length="689" mass="78601">MAAAVFWVSKVELNVGAVSGPPHEPCIHKDIARKHVCQRRRVDVADEFGWDDEENPFPKRDQDEVFVRLSPEPEESTIKKVEELGKHILTVAGPEKSYRQRIAQWTVIHFHKRALSSPQALRRSLNNRLGKLKEKLDKLDAIEELPINEEEARAEVLDNDTGERVTDEEAGIRLDRSVFGYADSLLKEKTIIEDALEDAKKITPSRDSKLKELCSNVLRRMLRQDPKVIIFTRYVDTLEYLEREIPKYSHYKNTKIVTLYGELNDSQRGERLKSFELSPEAILIATDCLSEGVNLQYMAAQVIHYELPWNPNRLEQRNGRVDRYGQSRRPGGEKKVFIRTMVVNDSLEAGILKVLVEKANRIRMDHGFSPPFFGDDLSVLDLIREQGLDVKIGQTRLEQFLEDDGQKRVIDPFSDDVIKRMEDDTFYGQSSINLSGVKSRMEETENLIGSSEEIQRFVRSGLGRFSSSITENPGDNTFKIEIRDPRLSQDLDDNTISRATFDPRRGRDNSNIEVIDLGHPLVRNLIELVKEMTFTSNDTYGRTAVIKTSEAKAVSAVYTFLARYTIHTEPISIMEELLTVGARIHSGELLGDEDVGALMVSEPLPDGRTVEEMSYDLHLALERDDIDEILSQKAQNRCDQLILERTRVKENLLESGGHEWLEDFEKIDPASVDLLCVTLYYPKPGGDCQ</sequence>
<evidence type="ECO:0000313" key="3">
    <source>
        <dbReference type="EMBL" id="QNO49717.1"/>
    </source>
</evidence>
<evidence type="ECO:0000313" key="5">
    <source>
        <dbReference type="EMBL" id="QNO50526.1"/>
    </source>
</evidence>
<accession>A0A7G9YR92</accession>
<reference evidence="5" key="1">
    <citation type="submission" date="2020-06" db="EMBL/GenBank/DDBJ databases">
        <title>Unique genomic features of the anaerobic methanotrophic archaea.</title>
        <authorList>
            <person name="Chadwick G.L."/>
            <person name="Skennerton C.T."/>
            <person name="Laso-Perez R."/>
            <person name="Leu A.O."/>
            <person name="Speth D.R."/>
            <person name="Yu H."/>
            <person name="Morgan-Lang C."/>
            <person name="Hatzenpichler R."/>
            <person name="Goudeau D."/>
            <person name="Malmstrom R."/>
            <person name="Brazelton W.J."/>
            <person name="Woyke T."/>
            <person name="Hallam S.J."/>
            <person name="Tyson G.W."/>
            <person name="Wegener G."/>
            <person name="Boetius A."/>
            <person name="Orphan V."/>
        </authorList>
    </citation>
    <scope>NUCLEOTIDE SEQUENCE</scope>
</reference>
<dbReference type="InterPro" id="IPR027417">
    <property type="entry name" value="P-loop_NTPase"/>
</dbReference>
<dbReference type="PANTHER" id="PTHR45766:SF6">
    <property type="entry name" value="SWI_SNF-RELATED MATRIX-ASSOCIATED ACTIN-DEPENDENT REGULATOR OF CHROMATIN SUBFAMILY A-LIKE PROTEIN 1"/>
    <property type="match status" value="1"/>
</dbReference>
<evidence type="ECO:0000313" key="4">
    <source>
        <dbReference type="EMBL" id="QNO49745.1"/>
    </source>
</evidence>
<gene>
    <name evidence="5" type="primary">rapA_2</name>
    <name evidence="3" type="synonym">rapA_1</name>
    <name evidence="4" type="synonym">rapA_3</name>
    <name evidence="3" type="ORF">BFOKDAJI_00018</name>
    <name evidence="4" type="ORF">BFOKDAJI_00047</name>
    <name evidence="6" type="ORF">FFGHKCHG_00008</name>
    <name evidence="5" type="ORF">LKCECFIB_00019</name>
</gene>
<dbReference type="InterPro" id="IPR001650">
    <property type="entry name" value="Helicase_C-like"/>
</dbReference>
<dbReference type="EMBL" id="MT631447">
    <property type="protein sequence ID" value="QNO50655.1"/>
    <property type="molecule type" value="Genomic_DNA"/>
</dbReference>
<protein>
    <submittedName>
        <fullName evidence="5">RNA polymerase-associated protein RapA</fullName>
        <ecNumber evidence="5">3.6.4.-</ecNumber>
    </submittedName>
</protein>
<dbReference type="SMART" id="SM00490">
    <property type="entry name" value="HELICc"/>
    <property type="match status" value="1"/>
</dbReference>
<dbReference type="EMBL" id="MT631438">
    <property type="protein sequence ID" value="QNO50526.1"/>
    <property type="molecule type" value="Genomic_DNA"/>
</dbReference>
<dbReference type="PROSITE" id="PS51194">
    <property type="entry name" value="HELICASE_CTER"/>
    <property type="match status" value="1"/>
</dbReference>
<organism evidence="5">
    <name type="scientific">Candidatus Methanogaster sp. ANME-2c ERB4</name>
    <dbReference type="NCBI Taxonomy" id="2759911"/>
    <lineage>
        <taxon>Archaea</taxon>
        <taxon>Methanobacteriati</taxon>
        <taxon>Methanobacteriota</taxon>
        <taxon>Stenosarchaea group</taxon>
        <taxon>Methanomicrobia</taxon>
        <taxon>Methanosarcinales</taxon>
        <taxon>ANME-2 cluster</taxon>
        <taxon>Candidatus Methanogasteraceae</taxon>
        <taxon>Candidatus Methanogaster</taxon>
    </lineage>
</organism>
<evidence type="ECO:0000313" key="6">
    <source>
        <dbReference type="EMBL" id="QNO50655.1"/>
    </source>
</evidence>
<dbReference type="GO" id="GO:0016787">
    <property type="term" value="F:hydrolase activity"/>
    <property type="evidence" value="ECO:0007669"/>
    <property type="project" value="UniProtKB-KW"/>
</dbReference>
<dbReference type="Gene3D" id="3.40.50.300">
    <property type="entry name" value="P-loop containing nucleotide triphosphate hydrolases"/>
    <property type="match status" value="1"/>
</dbReference>
<name>A0A7G9YR92_9EURY</name>
<feature type="domain" description="Helicase C-terminal" evidence="2">
    <location>
        <begin position="209"/>
        <end position="363"/>
    </location>
</feature>
<dbReference type="CDD" id="cd18793">
    <property type="entry name" value="SF2_C_SNF"/>
    <property type="match status" value="1"/>
</dbReference>